<organism evidence="2 3">
    <name type="scientific">Nocardioides marmoriginsengisoli</name>
    <dbReference type="NCBI Taxonomy" id="661483"/>
    <lineage>
        <taxon>Bacteria</taxon>
        <taxon>Bacillati</taxon>
        <taxon>Actinomycetota</taxon>
        <taxon>Actinomycetes</taxon>
        <taxon>Propionibacteriales</taxon>
        <taxon>Nocardioidaceae</taxon>
        <taxon>Nocardioides</taxon>
    </lineage>
</organism>
<reference evidence="2 3" key="1">
    <citation type="submission" date="2018-11" db="EMBL/GenBank/DDBJ databases">
        <authorList>
            <person name="Li F."/>
        </authorList>
    </citation>
    <scope>NUCLEOTIDE SEQUENCE [LARGE SCALE GENOMIC DNA]</scope>
    <source>
        <strain evidence="2 3">Gsoil 097</strain>
    </source>
</reference>
<evidence type="ECO:0000313" key="2">
    <source>
        <dbReference type="EMBL" id="RNL61019.1"/>
    </source>
</evidence>
<sequence>MNDCCTCGAGLNAALPAWFALIVQVPTPVKETVDPLSEQTADEPPSTASATGSPEVAVAVTAYVGPWYVAAPGAVEVKVIAWSVLVTPKDCWTWAAAR</sequence>
<feature type="region of interest" description="Disordered" evidence="1">
    <location>
        <begin position="32"/>
        <end position="52"/>
    </location>
</feature>
<accession>A0A3N0CCI5</accession>
<name>A0A3N0CCI5_9ACTN</name>
<keyword evidence="3" id="KW-1185">Reference proteome</keyword>
<protein>
    <submittedName>
        <fullName evidence="2">Uncharacterized protein</fullName>
    </submittedName>
</protein>
<evidence type="ECO:0000313" key="3">
    <source>
        <dbReference type="Proteomes" id="UP000267128"/>
    </source>
</evidence>
<dbReference type="EMBL" id="RJSE01000008">
    <property type="protein sequence ID" value="RNL61019.1"/>
    <property type="molecule type" value="Genomic_DNA"/>
</dbReference>
<dbReference type="AlphaFoldDB" id="A0A3N0CCI5"/>
<evidence type="ECO:0000256" key="1">
    <source>
        <dbReference type="SAM" id="MobiDB-lite"/>
    </source>
</evidence>
<gene>
    <name evidence="2" type="ORF">EFK50_16665</name>
</gene>
<dbReference type="Proteomes" id="UP000267128">
    <property type="component" value="Unassembled WGS sequence"/>
</dbReference>
<proteinExistence type="predicted"/>
<comment type="caution">
    <text evidence="2">The sequence shown here is derived from an EMBL/GenBank/DDBJ whole genome shotgun (WGS) entry which is preliminary data.</text>
</comment>